<organism evidence="2 3">
    <name type="scientific">Paenibacillus sepulcri</name>
    <dbReference type="NCBI Taxonomy" id="359917"/>
    <lineage>
        <taxon>Bacteria</taxon>
        <taxon>Bacillati</taxon>
        <taxon>Bacillota</taxon>
        <taxon>Bacilli</taxon>
        <taxon>Bacillales</taxon>
        <taxon>Paenibacillaceae</taxon>
        <taxon>Paenibacillus</taxon>
    </lineage>
</organism>
<evidence type="ECO:0000256" key="1">
    <source>
        <dbReference type="SAM" id="MobiDB-lite"/>
    </source>
</evidence>
<comment type="caution">
    <text evidence="2">The sequence shown here is derived from an EMBL/GenBank/DDBJ whole genome shotgun (WGS) entry which is preliminary data.</text>
</comment>
<dbReference type="Pfam" id="PF08863">
    <property type="entry name" value="YolD"/>
    <property type="match status" value="1"/>
</dbReference>
<evidence type="ECO:0000313" key="3">
    <source>
        <dbReference type="Proteomes" id="UP001519887"/>
    </source>
</evidence>
<protein>
    <submittedName>
        <fullName evidence="2">YolD-like family protein</fullName>
    </submittedName>
</protein>
<proteinExistence type="predicted"/>
<dbReference type="InterPro" id="IPR014962">
    <property type="entry name" value="YolD"/>
</dbReference>
<name>A0ABS7CF63_9BACL</name>
<gene>
    <name evidence="2" type="ORF">K0U00_35940</name>
</gene>
<sequence>SRMMLPEHKLEHNRHQQNLKRREQKVLDEARWSEIAMLFSESLHRHKEIRVKLFDAFEELSVIGIVERIDQRGGQFMVNGDWFRLSDVEGAELEAEDHDFFDS</sequence>
<reference evidence="2 3" key="1">
    <citation type="submission" date="2021-07" db="EMBL/GenBank/DDBJ databases">
        <title>Paenibacillus radiodurans sp. nov., isolated from the southeastern edge of Tengger Desert.</title>
        <authorList>
            <person name="Zhang G."/>
        </authorList>
    </citation>
    <scope>NUCLEOTIDE SEQUENCE [LARGE SCALE GENOMIC DNA]</scope>
    <source>
        <strain evidence="2 3">CCM 7311</strain>
    </source>
</reference>
<keyword evidence="3" id="KW-1185">Reference proteome</keyword>
<feature type="non-terminal residue" evidence="2">
    <location>
        <position position="1"/>
    </location>
</feature>
<evidence type="ECO:0000313" key="2">
    <source>
        <dbReference type="EMBL" id="MBW7459462.1"/>
    </source>
</evidence>
<dbReference type="Proteomes" id="UP001519887">
    <property type="component" value="Unassembled WGS sequence"/>
</dbReference>
<accession>A0ABS7CF63</accession>
<dbReference type="EMBL" id="JAHZIK010001655">
    <property type="protein sequence ID" value="MBW7459462.1"/>
    <property type="molecule type" value="Genomic_DNA"/>
</dbReference>
<feature type="region of interest" description="Disordered" evidence="1">
    <location>
        <begin position="1"/>
        <end position="20"/>
    </location>
</feature>